<dbReference type="InterPro" id="IPR003439">
    <property type="entry name" value="ABC_transporter-like_ATP-bd"/>
</dbReference>
<dbReference type="PANTHER" id="PTHR42734:SF17">
    <property type="entry name" value="METAL TRANSPORT SYSTEM ATP-BINDING PROTEIN TM_0124-RELATED"/>
    <property type="match status" value="1"/>
</dbReference>
<dbReference type="PANTHER" id="PTHR42734">
    <property type="entry name" value="METAL TRANSPORT SYSTEM ATP-BINDING PROTEIN TM_0124-RELATED"/>
    <property type="match status" value="1"/>
</dbReference>
<reference evidence="7" key="1">
    <citation type="submission" date="2016-11" db="EMBL/GenBank/DDBJ databases">
        <authorList>
            <person name="Varghese N."/>
            <person name="Submissions S."/>
        </authorList>
    </citation>
    <scope>NUCLEOTIDE SEQUENCE [LARGE SCALE GENOMIC DNA]</scope>
    <source>
        <strain evidence="7">DSM 22638</strain>
    </source>
</reference>
<dbReference type="AlphaFoldDB" id="A0A1M5NHZ9"/>
<dbReference type="STRING" id="570519.SAMN04488116_2793"/>
<dbReference type="SUPFAM" id="SSF52540">
    <property type="entry name" value="P-loop containing nucleoside triphosphate hydrolases"/>
    <property type="match status" value="2"/>
</dbReference>
<keyword evidence="7" id="KW-1185">Reference proteome</keyword>
<evidence type="ECO:0000256" key="3">
    <source>
        <dbReference type="ARBA" id="ARBA00022741"/>
    </source>
</evidence>
<name>A0A1M5NHZ9_9FLAO</name>
<sequence>MRQPKNYAILAPNNASTQKLVKNLLKGHPIEGFEALTSKNGLLFSRSEINRYMDEEERHDIKVLTKNTSQSLKSMSSGEQKKALLAHLMSQQPDFLVLVNPFDNLDIATQEQLRKQLTSISESTSLVQVVSRLEDILPITSDFFSLSNICLKAYTSAKEFREAHALDNNPFQGSIPPPLVNGSLRLNNLVSFKGVSVSFDGRQVLDQIDWEIKQGEFWQLVGPNGSGKTTLLSMITGDNHKGYGQDLTLFGQKKGSGESVWDHKRKIGYFTPSMTDKFRGYHSVENMVVSGFHDSVGLYIQPSDQEKRVANQWIDLLGLKAKANAQFFELSQGERRLVMTARAMVKHPPLLILDEPTAGLDDINALLFISLVNKIAQESDTAIVFVSHRKEPQLKPKYVFELIMTESGSKGVVKTM</sequence>
<keyword evidence="2" id="KW-0813">Transport</keyword>
<dbReference type="Pfam" id="PF00005">
    <property type="entry name" value="ABC_tran"/>
    <property type="match status" value="1"/>
</dbReference>
<dbReference type="EMBL" id="FQWL01000005">
    <property type="protein sequence ID" value="SHG88839.1"/>
    <property type="molecule type" value="Genomic_DNA"/>
</dbReference>
<proteinExistence type="inferred from homology"/>
<evidence type="ECO:0000256" key="4">
    <source>
        <dbReference type="ARBA" id="ARBA00022840"/>
    </source>
</evidence>
<dbReference type="InterPro" id="IPR003593">
    <property type="entry name" value="AAA+_ATPase"/>
</dbReference>
<dbReference type="PROSITE" id="PS50893">
    <property type="entry name" value="ABC_TRANSPORTER_2"/>
    <property type="match status" value="1"/>
</dbReference>
<gene>
    <name evidence="6" type="ORF">SAMN04488116_2793</name>
</gene>
<dbReference type="InterPro" id="IPR050153">
    <property type="entry name" value="Metal_Ion_Import_ABC"/>
</dbReference>
<comment type="similarity">
    <text evidence="1">Belongs to the ABC transporter superfamily.</text>
</comment>
<accession>A0A1M5NHZ9</accession>
<dbReference type="GO" id="GO:0005524">
    <property type="term" value="F:ATP binding"/>
    <property type="evidence" value="ECO:0007669"/>
    <property type="project" value="UniProtKB-KW"/>
</dbReference>
<dbReference type="SMART" id="SM00382">
    <property type="entry name" value="AAA"/>
    <property type="match status" value="1"/>
</dbReference>
<keyword evidence="4 6" id="KW-0067">ATP-binding</keyword>
<dbReference type="OrthoDB" id="9789994at2"/>
<protein>
    <submittedName>
        <fullName evidence="6">Molybdate transport system ATP-binding protein</fullName>
    </submittedName>
</protein>
<dbReference type="Gene3D" id="3.40.50.300">
    <property type="entry name" value="P-loop containing nucleotide triphosphate hydrolases"/>
    <property type="match status" value="2"/>
</dbReference>
<dbReference type="Proteomes" id="UP000184532">
    <property type="component" value="Unassembled WGS sequence"/>
</dbReference>
<evidence type="ECO:0000256" key="1">
    <source>
        <dbReference type="ARBA" id="ARBA00005417"/>
    </source>
</evidence>
<organism evidence="6 7">
    <name type="scientific">Flagellimonas flava</name>
    <dbReference type="NCBI Taxonomy" id="570519"/>
    <lineage>
        <taxon>Bacteria</taxon>
        <taxon>Pseudomonadati</taxon>
        <taxon>Bacteroidota</taxon>
        <taxon>Flavobacteriia</taxon>
        <taxon>Flavobacteriales</taxon>
        <taxon>Flavobacteriaceae</taxon>
        <taxon>Flagellimonas</taxon>
    </lineage>
</organism>
<evidence type="ECO:0000259" key="5">
    <source>
        <dbReference type="PROSITE" id="PS50893"/>
    </source>
</evidence>
<evidence type="ECO:0000256" key="2">
    <source>
        <dbReference type="ARBA" id="ARBA00022448"/>
    </source>
</evidence>
<evidence type="ECO:0000313" key="6">
    <source>
        <dbReference type="EMBL" id="SHG88839.1"/>
    </source>
</evidence>
<dbReference type="RefSeq" id="WP_073180708.1">
    <property type="nucleotide sequence ID" value="NZ_FQWL01000005.1"/>
</dbReference>
<keyword evidence="3" id="KW-0547">Nucleotide-binding</keyword>
<evidence type="ECO:0000313" key="7">
    <source>
        <dbReference type="Proteomes" id="UP000184532"/>
    </source>
</evidence>
<dbReference type="GO" id="GO:0016887">
    <property type="term" value="F:ATP hydrolysis activity"/>
    <property type="evidence" value="ECO:0007669"/>
    <property type="project" value="InterPro"/>
</dbReference>
<feature type="domain" description="ABC transporter" evidence="5">
    <location>
        <begin position="184"/>
        <end position="416"/>
    </location>
</feature>
<dbReference type="InterPro" id="IPR027417">
    <property type="entry name" value="P-loop_NTPase"/>
</dbReference>